<dbReference type="PANTHER" id="PTHR11757">
    <property type="entry name" value="PROTEASE FAMILY S9A OLIGOPEPTIDASE"/>
    <property type="match status" value="1"/>
</dbReference>
<dbReference type="Proteomes" id="UP000008983">
    <property type="component" value="Unassembled WGS sequence"/>
</dbReference>
<evidence type="ECO:0000313" key="3">
    <source>
        <dbReference type="Proteomes" id="UP000008983"/>
    </source>
</evidence>
<evidence type="ECO:0000256" key="1">
    <source>
        <dbReference type="ARBA" id="ARBA00005228"/>
    </source>
</evidence>
<dbReference type="AlphaFoldDB" id="G0R0R2"/>
<reference evidence="2 3" key="1">
    <citation type="submission" date="2011-07" db="EMBL/GenBank/DDBJ databases">
        <authorList>
            <person name="Coyne R."/>
            <person name="Brami D."/>
            <person name="Johnson J."/>
            <person name="Hostetler J."/>
            <person name="Hannick L."/>
            <person name="Clark T."/>
            <person name="Cassidy-Hanley D."/>
            <person name="Inman J."/>
        </authorList>
    </citation>
    <scope>NUCLEOTIDE SEQUENCE [LARGE SCALE GENOMIC DNA]</scope>
    <source>
        <strain evidence="2 3">G5</strain>
    </source>
</reference>
<accession>G0R0R2</accession>
<dbReference type="PANTHER" id="PTHR11757:SF19">
    <property type="entry name" value="PROLYL ENDOPEPTIDASE-LIKE"/>
    <property type="match status" value="1"/>
</dbReference>
<dbReference type="InParanoid" id="G0R0R2"/>
<sequence>MQKFLKNQLINQHLRKIEYKSIISRFLNKNHENKVQQINPFSPQQKQQNVFLSLLLDTELDERPKDLTEYNPRDRITLNVNEDIQIFLEDNKEISDLEKQRLQNIDKVLGTKTHFHEILPYEERLDSEHVMETKIINSIRKTSNTRPLEENSCLKYKKFYTIYEFSSVEDQKQDVFENEMNQKRIEYFTQIESVYTDMSLFKVGLMEEQMLQELKNRTQIQNIIPFYTKKFIYYNQDLDNVLNIFRVSNENFLNKPLSIKDLQKEEILSVLTKQEIINFLENYIEFDKRIEYLADELELQTVYYKNIIFNKNHDKIAFVFDIYNNNEEYICIVKDLKKNQLIQRIISNIHYQLAFDDFDNIYFVQKNDLKRYSTLSYLNLEDKNISIIQPIKILDEKNPNFQLQRNEQNQLYFKETYLKNAEFRQITCPYKPNNFLSYNMQQRINQTFYEIKYNKFNQENYVMENLEAISRDGINIPFTLVYNKQFVNSNSPCILYLNSNLEERTQYELNPVFISAFDRGAIICYPHMREWFI</sequence>
<dbReference type="STRING" id="857967.G0R0R2"/>
<protein>
    <submittedName>
        <fullName evidence="2">Prolyl oligopeptidase family protein, putative</fullName>
        <ecNumber evidence="2">3.1.11.5</ecNumber>
        <ecNumber evidence="2">3.4.21.83</ecNumber>
    </submittedName>
</protein>
<evidence type="ECO:0000313" key="2">
    <source>
        <dbReference type="EMBL" id="EGR28946.1"/>
    </source>
</evidence>
<dbReference type="Gene3D" id="2.130.10.120">
    <property type="entry name" value="Prolyl oligopeptidase, N-terminal domain"/>
    <property type="match status" value="1"/>
</dbReference>
<dbReference type="EMBL" id="GL984201">
    <property type="protein sequence ID" value="EGR28946.1"/>
    <property type="molecule type" value="Genomic_DNA"/>
</dbReference>
<name>G0R0R2_ICHMU</name>
<keyword evidence="3" id="KW-1185">Reference proteome</keyword>
<comment type="similarity">
    <text evidence="1">Belongs to the peptidase S9A family.</text>
</comment>
<organism evidence="2 3">
    <name type="scientific">Ichthyophthirius multifiliis</name>
    <name type="common">White spot disease agent</name>
    <name type="synonym">Ich</name>
    <dbReference type="NCBI Taxonomy" id="5932"/>
    <lineage>
        <taxon>Eukaryota</taxon>
        <taxon>Sar</taxon>
        <taxon>Alveolata</taxon>
        <taxon>Ciliophora</taxon>
        <taxon>Intramacronucleata</taxon>
        <taxon>Oligohymenophorea</taxon>
        <taxon>Hymenostomatida</taxon>
        <taxon>Ophryoglenina</taxon>
        <taxon>Ichthyophthirius</taxon>
    </lineage>
</organism>
<dbReference type="GO" id="GO:0004252">
    <property type="term" value="F:serine-type endopeptidase activity"/>
    <property type="evidence" value="ECO:0007669"/>
    <property type="project" value="UniProtKB-EC"/>
</dbReference>
<dbReference type="RefSeq" id="XP_004030182.1">
    <property type="nucleotide sequence ID" value="XM_004030134.1"/>
</dbReference>
<dbReference type="GO" id="GO:0008854">
    <property type="term" value="F:exodeoxyribonuclease V activity"/>
    <property type="evidence" value="ECO:0007669"/>
    <property type="project" value="UniProtKB-EC"/>
</dbReference>
<dbReference type="InterPro" id="IPR051543">
    <property type="entry name" value="Serine_Peptidase_S9A"/>
</dbReference>
<dbReference type="Gene3D" id="3.40.50.1820">
    <property type="entry name" value="alpha/beta hydrolase"/>
    <property type="match status" value="1"/>
</dbReference>
<keyword evidence="2" id="KW-0378">Hydrolase</keyword>
<dbReference type="EC" id="3.4.21.83" evidence="2"/>
<proteinExistence type="inferred from homology"/>
<dbReference type="GeneID" id="14905037"/>
<gene>
    <name evidence="2" type="ORF">IMG5_166380</name>
</gene>
<dbReference type="eggNOG" id="ENOG502SYF1">
    <property type="taxonomic scope" value="Eukaryota"/>
</dbReference>
<dbReference type="InterPro" id="IPR029058">
    <property type="entry name" value="AB_hydrolase_fold"/>
</dbReference>
<dbReference type="EC" id="3.1.11.5" evidence="2"/>
<dbReference type="OrthoDB" id="288941at2759"/>